<feature type="region of interest" description="Disordered" evidence="1">
    <location>
        <begin position="21"/>
        <end position="59"/>
    </location>
</feature>
<reference evidence="3 4" key="1">
    <citation type="journal article" date="1992" name="Int. J. Syst. Bacteriol.">
        <title>Sphingobacterium antarcticus sp. nov. a Psychrotrophic Bacterium from the Soils of Schirmacher Oasis, Antarctica.</title>
        <authorList>
            <person name="Shivaji S."/>
            <person name="Ray M.K."/>
            <person name="Rao N.S."/>
            <person name="Saiserr L."/>
            <person name="Jagannadham M.V."/>
            <person name="Kumar G.S."/>
            <person name="Reddy G."/>
            <person name="Bhargava P.M."/>
        </authorList>
    </citation>
    <scope>NUCLEOTIDE SEQUENCE [LARGE SCALE GENOMIC DNA]</scope>
    <source>
        <strain evidence="3 4">4BY</strain>
    </source>
</reference>
<feature type="domain" description="DUF4142" evidence="2">
    <location>
        <begin position="59"/>
        <end position="191"/>
    </location>
</feature>
<comment type="caution">
    <text evidence="3">The sequence shown here is derived from an EMBL/GenBank/DDBJ whole genome shotgun (WGS) entry which is preliminary data.</text>
</comment>
<sequence>MKTTAIATLLLVAGASLTSCHSEQSKDRRDTTVNSNARPSGSDTAGTPANKAGSEDPSAQFISEAAVSGLLENEMGRIGQQKAQLQAIKDYAATIERDHKVAGTGLAEIAKAKNLTLPLTITAEKQEHLTDLSQMTGKDFDSYYTNMMVENHLTDIALFEGASKSPDTAVSHYALKLLPTLQKHYKQARELASKFDQNKR</sequence>
<name>A0A081PBR8_9SPHI</name>
<dbReference type="Proteomes" id="UP000028007">
    <property type="component" value="Unassembled WGS sequence"/>
</dbReference>
<dbReference type="InterPro" id="IPR012347">
    <property type="entry name" value="Ferritin-like"/>
</dbReference>
<accession>A0A081PBR8</accession>
<dbReference type="PANTHER" id="PTHR38593">
    <property type="entry name" value="BLR2558 PROTEIN"/>
    <property type="match status" value="1"/>
</dbReference>
<feature type="compositionally biased region" description="Polar residues" evidence="1">
    <location>
        <begin position="32"/>
        <end position="47"/>
    </location>
</feature>
<evidence type="ECO:0000259" key="2">
    <source>
        <dbReference type="Pfam" id="PF13628"/>
    </source>
</evidence>
<evidence type="ECO:0000256" key="1">
    <source>
        <dbReference type="SAM" id="MobiDB-lite"/>
    </source>
</evidence>
<protein>
    <recommendedName>
        <fullName evidence="2">DUF4142 domain-containing protein</fullName>
    </recommendedName>
</protein>
<gene>
    <name evidence="3" type="ORF">N180_00445</name>
</gene>
<dbReference type="PROSITE" id="PS51257">
    <property type="entry name" value="PROKAR_LIPOPROTEIN"/>
    <property type="match status" value="1"/>
</dbReference>
<dbReference type="AlphaFoldDB" id="A0A081PBR8"/>
<dbReference type="InterPro" id="IPR025419">
    <property type="entry name" value="DUF4142"/>
</dbReference>
<keyword evidence="4" id="KW-1185">Reference proteome</keyword>
<proteinExistence type="predicted"/>
<organism evidence="3 4">
    <name type="scientific">Pedobacter antarcticus 4BY</name>
    <dbReference type="NCBI Taxonomy" id="1358423"/>
    <lineage>
        <taxon>Bacteria</taxon>
        <taxon>Pseudomonadati</taxon>
        <taxon>Bacteroidota</taxon>
        <taxon>Sphingobacteriia</taxon>
        <taxon>Sphingobacteriales</taxon>
        <taxon>Sphingobacteriaceae</taxon>
        <taxon>Pedobacter</taxon>
    </lineage>
</organism>
<evidence type="ECO:0000313" key="3">
    <source>
        <dbReference type="EMBL" id="KEQ28141.1"/>
    </source>
</evidence>
<dbReference type="OrthoDB" id="883203at2"/>
<evidence type="ECO:0000313" key="4">
    <source>
        <dbReference type="Proteomes" id="UP000028007"/>
    </source>
</evidence>
<dbReference type="RefSeq" id="WP_037444699.1">
    <property type="nucleotide sequence ID" value="NZ_JNFF01000117.1"/>
</dbReference>
<dbReference type="Pfam" id="PF13628">
    <property type="entry name" value="DUF4142"/>
    <property type="match status" value="1"/>
</dbReference>
<dbReference type="EMBL" id="JNFF01000117">
    <property type="protein sequence ID" value="KEQ28141.1"/>
    <property type="molecule type" value="Genomic_DNA"/>
</dbReference>
<dbReference type="PANTHER" id="PTHR38593:SF1">
    <property type="entry name" value="BLR2558 PROTEIN"/>
    <property type="match status" value="1"/>
</dbReference>
<dbReference type="Gene3D" id="1.20.1260.10">
    <property type="match status" value="1"/>
</dbReference>
<dbReference type="eggNOG" id="COG3652">
    <property type="taxonomic scope" value="Bacteria"/>
</dbReference>